<dbReference type="Gramene" id="C.cajan_20076.t">
    <property type="protein sequence ID" value="C.cajan_20076.t.cds1"/>
    <property type="gene ID" value="C.cajan_20076"/>
</dbReference>
<dbReference type="EMBL" id="CM003603">
    <property type="protein sequence ID" value="KYP76430.1"/>
    <property type="molecule type" value="Genomic_DNA"/>
</dbReference>
<proteinExistence type="predicted"/>
<protein>
    <recommendedName>
        <fullName evidence="3">Pentatricopeptide repeat-containing protein</fullName>
    </recommendedName>
</protein>
<evidence type="ECO:0000313" key="2">
    <source>
        <dbReference type="Proteomes" id="UP000075243"/>
    </source>
</evidence>
<dbReference type="Proteomes" id="UP000075243">
    <property type="component" value="Chromosome 1"/>
</dbReference>
<accession>A0A151UAT3</accession>
<reference evidence="1 2" key="1">
    <citation type="journal article" date="2012" name="Nat. Biotechnol.">
        <title>Draft genome sequence of pigeonpea (Cajanus cajan), an orphan legume crop of resource-poor farmers.</title>
        <authorList>
            <person name="Varshney R.K."/>
            <person name="Chen W."/>
            <person name="Li Y."/>
            <person name="Bharti A.K."/>
            <person name="Saxena R.K."/>
            <person name="Schlueter J.A."/>
            <person name="Donoghue M.T."/>
            <person name="Azam S."/>
            <person name="Fan G."/>
            <person name="Whaley A.M."/>
            <person name="Farmer A.D."/>
            <person name="Sheridan J."/>
            <person name="Iwata A."/>
            <person name="Tuteja R."/>
            <person name="Penmetsa R.V."/>
            <person name="Wu W."/>
            <person name="Upadhyaya H.D."/>
            <person name="Yang S.P."/>
            <person name="Shah T."/>
            <person name="Saxena K.B."/>
            <person name="Michael T."/>
            <person name="McCombie W.R."/>
            <person name="Yang B."/>
            <person name="Zhang G."/>
            <person name="Yang H."/>
            <person name="Wang J."/>
            <person name="Spillane C."/>
            <person name="Cook D.R."/>
            <person name="May G.D."/>
            <person name="Xu X."/>
            <person name="Jackson S.A."/>
        </authorList>
    </citation>
    <scope>NUCLEOTIDE SEQUENCE [LARGE SCALE GENOMIC DNA]</scope>
    <source>
        <strain evidence="2">cv. Asha</strain>
    </source>
</reference>
<evidence type="ECO:0000313" key="1">
    <source>
        <dbReference type="EMBL" id="KYP76430.1"/>
    </source>
</evidence>
<dbReference type="AlphaFoldDB" id="A0A151UAT3"/>
<organism evidence="1 2">
    <name type="scientific">Cajanus cajan</name>
    <name type="common">Pigeon pea</name>
    <name type="synonym">Cajanus indicus</name>
    <dbReference type="NCBI Taxonomy" id="3821"/>
    <lineage>
        <taxon>Eukaryota</taxon>
        <taxon>Viridiplantae</taxon>
        <taxon>Streptophyta</taxon>
        <taxon>Embryophyta</taxon>
        <taxon>Tracheophyta</taxon>
        <taxon>Spermatophyta</taxon>
        <taxon>Magnoliopsida</taxon>
        <taxon>eudicotyledons</taxon>
        <taxon>Gunneridae</taxon>
        <taxon>Pentapetalae</taxon>
        <taxon>rosids</taxon>
        <taxon>fabids</taxon>
        <taxon>Fabales</taxon>
        <taxon>Fabaceae</taxon>
        <taxon>Papilionoideae</taxon>
        <taxon>50 kb inversion clade</taxon>
        <taxon>NPAAA clade</taxon>
        <taxon>indigoferoid/millettioid clade</taxon>
        <taxon>Phaseoleae</taxon>
        <taxon>Cajanus</taxon>
    </lineage>
</organism>
<dbReference type="STRING" id="3821.A0A151UAT3"/>
<sequence>MFAVARLVRVSATSNSKLGLHRRSLNHHHAPPLPPAFYLSRLCTNLDTLRKVHASLAVHGLGGELLLATKLLSLYASFGRLRHARLLFDLLPTRDLYSLKVMTRAYFLRDMHSQV</sequence>
<keyword evidence="2" id="KW-1185">Reference proteome</keyword>
<gene>
    <name evidence="1" type="ORF">KK1_020672</name>
</gene>
<evidence type="ECO:0008006" key="3">
    <source>
        <dbReference type="Google" id="ProtNLM"/>
    </source>
</evidence>
<name>A0A151UAT3_CAJCA</name>